<sequence length="172" mass="20591">MSSERYNQLRRIFQSSDELNNTLETKYHQNLEHQVSKYTQFLNVAKTHQRELDPQDEIVGLHLSNDKIPFHFERGDTIGISLANTVFSEQVKQSEEYVIYLEQQNNQLIKEIEDKHEVNGKLEIYINEVNKRIEQDEGPKDLMGELVEQVQDEKIRYRKLRKILRQLIQEYE</sequence>
<proteinExistence type="predicted"/>
<dbReference type="Proteomes" id="UP000094112">
    <property type="component" value="Unassembled WGS sequence"/>
</dbReference>
<accession>A0A1E3NUN5</accession>
<protein>
    <submittedName>
        <fullName evidence="1">Uncharacterized protein</fullName>
    </submittedName>
</protein>
<dbReference type="AlphaFoldDB" id="A0A1E3NUN5"/>
<evidence type="ECO:0000313" key="1">
    <source>
        <dbReference type="EMBL" id="ODQ56855.1"/>
    </source>
</evidence>
<gene>
    <name evidence="1" type="ORF">WICANDRAFT_65737</name>
</gene>
<keyword evidence="2" id="KW-1185">Reference proteome</keyword>
<reference evidence="1 2" key="1">
    <citation type="journal article" date="2016" name="Proc. Natl. Acad. Sci. U.S.A.">
        <title>Comparative genomics of biotechnologically important yeasts.</title>
        <authorList>
            <person name="Riley R."/>
            <person name="Haridas S."/>
            <person name="Wolfe K.H."/>
            <person name="Lopes M.R."/>
            <person name="Hittinger C.T."/>
            <person name="Goeker M."/>
            <person name="Salamov A.A."/>
            <person name="Wisecaver J.H."/>
            <person name="Long T.M."/>
            <person name="Calvey C.H."/>
            <person name="Aerts A.L."/>
            <person name="Barry K.W."/>
            <person name="Choi C."/>
            <person name="Clum A."/>
            <person name="Coughlan A.Y."/>
            <person name="Deshpande S."/>
            <person name="Douglass A.P."/>
            <person name="Hanson S.J."/>
            <person name="Klenk H.-P."/>
            <person name="LaButti K.M."/>
            <person name="Lapidus A."/>
            <person name="Lindquist E.A."/>
            <person name="Lipzen A.M."/>
            <person name="Meier-Kolthoff J.P."/>
            <person name="Ohm R.A."/>
            <person name="Otillar R.P."/>
            <person name="Pangilinan J.L."/>
            <person name="Peng Y."/>
            <person name="Rokas A."/>
            <person name="Rosa C.A."/>
            <person name="Scheuner C."/>
            <person name="Sibirny A.A."/>
            <person name="Slot J.C."/>
            <person name="Stielow J.B."/>
            <person name="Sun H."/>
            <person name="Kurtzman C.P."/>
            <person name="Blackwell M."/>
            <person name="Grigoriev I.V."/>
            <person name="Jeffries T.W."/>
        </authorList>
    </citation>
    <scope>NUCLEOTIDE SEQUENCE [LARGE SCALE GENOMIC DNA]</scope>
    <source>
        <strain evidence="2">ATCC 58044 / CBS 1984 / NCYC 433 / NRRL Y-366-8</strain>
    </source>
</reference>
<evidence type="ECO:0000313" key="2">
    <source>
        <dbReference type="Proteomes" id="UP000094112"/>
    </source>
</evidence>
<dbReference type="EMBL" id="KV454215">
    <property type="protein sequence ID" value="ODQ56855.1"/>
    <property type="molecule type" value="Genomic_DNA"/>
</dbReference>
<dbReference type="GeneID" id="30201223"/>
<dbReference type="OrthoDB" id="10566505at2759"/>
<dbReference type="RefSeq" id="XP_019036062.1">
    <property type="nucleotide sequence ID" value="XM_019183977.1"/>
</dbReference>
<organism evidence="1 2">
    <name type="scientific">Wickerhamomyces anomalus (strain ATCC 58044 / CBS 1984 / NCYC 433 / NRRL Y-366-8)</name>
    <name type="common">Yeast</name>
    <name type="synonym">Hansenula anomala</name>
    <dbReference type="NCBI Taxonomy" id="683960"/>
    <lineage>
        <taxon>Eukaryota</taxon>
        <taxon>Fungi</taxon>
        <taxon>Dikarya</taxon>
        <taxon>Ascomycota</taxon>
        <taxon>Saccharomycotina</taxon>
        <taxon>Saccharomycetes</taxon>
        <taxon>Phaffomycetales</taxon>
        <taxon>Wickerhamomycetaceae</taxon>
        <taxon>Wickerhamomyces</taxon>
    </lineage>
</organism>
<name>A0A1E3NUN5_WICAA</name>